<dbReference type="InterPro" id="IPR029485">
    <property type="entry name" value="CAT_C"/>
</dbReference>
<dbReference type="InterPro" id="IPR002293">
    <property type="entry name" value="AA/rel_permease1"/>
</dbReference>
<dbReference type="AlphaFoldDB" id="A0A395M1X3"/>
<evidence type="ECO:0000313" key="8">
    <source>
        <dbReference type="EMBL" id="RFM24785.1"/>
    </source>
</evidence>
<evidence type="ECO:0000256" key="6">
    <source>
        <dbReference type="SAM" id="Phobius"/>
    </source>
</evidence>
<evidence type="ECO:0000256" key="2">
    <source>
        <dbReference type="ARBA" id="ARBA00022448"/>
    </source>
</evidence>
<dbReference type="PANTHER" id="PTHR43243:SF4">
    <property type="entry name" value="CATIONIC AMINO ACID TRANSPORTER 4"/>
    <property type="match status" value="1"/>
</dbReference>
<keyword evidence="2" id="KW-0813">Transport</keyword>
<dbReference type="Pfam" id="PF13906">
    <property type="entry name" value="AA_permease_C"/>
    <property type="match status" value="1"/>
</dbReference>
<feature type="transmembrane region" description="Helical" evidence="6">
    <location>
        <begin position="408"/>
        <end position="426"/>
    </location>
</feature>
<dbReference type="Gene3D" id="1.20.1740.10">
    <property type="entry name" value="Amino acid/polyamine transporter I"/>
    <property type="match status" value="1"/>
</dbReference>
<keyword evidence="3 6" id="KW-0812">Transmembrane</keyword>
<feature type="transmembrane region" description="Helical" evidence="6">
    <location>
        <begin position="270"/>
        <end position="288"/>
    </location>
</feature>
<evidence type="ECO:0000256" key="3">
    <source>
        <dbReference type="ARBA" id="ARBA00022692"/>
    </source>
</evidence>
<reference evidence="8 9" key="1">
    <citation type="journal article" date="2011" name="ISME J.">
        <title>Community ecology of hot spring cyanobacterial mats: predominant populations and their functional potential.</title>
        <authorList>
            <person name="Klatt C.G."/>
            <person name="Wood J.M."/>
            <person name="Rusch D.B."/>
            <person name="Bateson M.M."/>
            <person name="Hamamura N."/>
            <person name="Heidelberg J.F."/>
            <person name="Grossman A.R."/>
            <person name="Bhaya D."/>
            <person name="Cohan F.M."/>
            <person name="Kuhl M."/>
            <person name="Bryant D.A."/>
            <person name="Ward D.M."/>
        </authorList>
    </citation>
    <scope>NUCLEOTIDE SEQUENCE [LARGE SCALE GENOMIC DNA]</scope>
    <source>
        <strain evidence="8">OS</strain>
    </source>
</reference>
<evidence type="ECO:0000259" key="7">
    <source>
        <dbReference type="Pfam" id="PF13906"/>
    </source>
</evidence>
<feature type="domain" description="Cationic amino acid transporter C-terminal" evidence="7">
    <location>
        <begin position="537"/>
        <end position="580"/>
    </location>
</feature>
<feature type="transmembrane region" description="Helical" evidence="6">
    <location>
        <begin position="471"/>
        <end position="490"/>
    </location>
</feature>
<feature type="transmembrane region" description="Helical" evidence="6">
    <location>
        <begin position="111"/>
        <end position="135"/>
    </location>
</feature>
<evidence type="ECO:0000256" key="5">
    <source>
        <dbReference type="ARBA" id="ARBA00023136"/>
    </source>
</evidence>
<evidence type="ECO:0000256" key="1">
    <source>
        <dbReference type="ARBA" id="ARBA00004141"/>
    </source>
</evidence>
<accession>A0A395M1X3</accession>
<feature type="transmembrane region" description="Helical" evidence="6">
    <location>
        <begin position="432"/>
        <end position="451"/>
    </location>
</feature>
<feature type="transmembrane region" description="Helical" evidence="6">
    <location>
        <begin position="535"/>
        <end position="551"/>
    </location>
</feature>
<feature type="transmembrane region" description="Helical" evidence="6">
    <location>
        <begin position="309"/>
        <end position="333"/>
    </location>
</feature>
<feature type="transmembrane region" description="Helical" evidence="6">
    <location>
        <begin position="353"/>
        <end position="378"/>
    </location>
</feature>
<feature type="transmembrane region" description="Helical" evidence="6">
    <location>
        <begin position="557"/>
        <end position="575"/>
    </location>
</feature>
<feature type="transmembrane region" description="Helical" evidence="6">
    <location>
        <begin position="204"/>
        <end position="228"/>
    </location>
</feature>
<comment type="subcellular location">
    <subcellularLocation>
        <location evidence="1">Membrane</location>
        <topology evidence="1">Multi-pass membrane protein</topology>
    </subcellularLocation>
</comment>
<feature type="transmembrane region" description="Helical" evidence="6">
    <location>
        <begin position="240"/>
        <end position="258"/>
    </location>
</feature>
<dbReference type="PIRSF" id="PIRSF006060">
    <property type="entry name" value="AA_transporter"/>
    <property type="match status" value="1"/>
</dbReference>
<dbReference type="Pfam" id="PF13520">
    <property type="entry name" value="AA_permease_2"/>
    <property type="match status" value="1"/>
</dbReference>
<dbReference type="GO" id="GO:0016020">
    <property type="term" value="C:membrane"/>
    <property type="evidence" value="ECO:0007669"/>
    <property type="project" value="UniProtKB-SubCell"/>
</dbReference>
<organism evidence="8 9">
    <name type="scientific">Candidatus Thermochlorobacter aerophilus</name>
    <dbReference type="NCBI Taxonomy" id="1868324"/>
    <lineage>
        <taxon>Bacteria</taxon>
        <taxon>Pseudomonadati</taxon>
        <taxon>Chlorobiota</taxon>
        <taxon>Chlorobiia</taxon>
        <taxon>Chlorobiales</taxon>
        <taxon>Candidatus Thermochlorobacteriaceae</taxon>
        <taxon>Candidatus Thermochlorobacter</taxon>
    </lineage>
</organism>
<feature type="transmembrane region" description="Helical" evidence="6">
    <location>
        <begin position="510"/>
        <end position="528"/>
    </location>
</feature>
<name>A0A395M1X3_9BACT</name>
<keyword evidence="4 6" id="KW-1133">Transmembrane helix</keyword>
<keyword evidence="5 6" id="KW-0472">Membrane</keyword>
<feature type="transmembrane region" description="Helical" evidence="6">
    <location>
        <begin position="69"/>
        <end position="90"/>
    </location>
</feature>
<dbReference type="PANTHER" id="PTHR43243">
    <property type="entry name" value="INNER MEMBRANE TRANSPORTER YGJI-RELATED"/>
    <property type="match status" value="1"/>
</dbReference>
<proteinExistence type="predicted"/>
<dbReference type="EMBL" id="PHFL01000026">
    <property type="protein sequence ID" value="RFM24785.1"/>
    <property type="molecule type" value="Genomic_DNA"/>
</dbReference>
<protein>
    <submittedName>
        <fullName evidence="8">Amino acid permease</fullName>
    </submittedName>
</protein>
<sequence length="587" mass="64355">MLNRSLFRKKSIQQIQNDVENGFGDGEKTHSLVKTLSVFDLTMFGIAAVVGAGIFSTIGNAAYSGGPAVSLLFVFTAIACGFSVLCYAEFASLIPVAGSAYTYAYATFGELFAWIIGWGLIMEYAVGNIVVAISWSDYFTSLLAGYGIQFPDYLSMDYFTALQAATKVEAELARGLTLEELEKNLDFANLLDAYKTWTHAPVIAGVRLICDLPAFFINAVITAIVYVGIKESRMMTNIMVLLKVGVVILVIVLGAFYVKPSNWSPFAPNGLSGVMQGVSAVFFAYIGFDAISTTAEECKDAQRDLPRGMIYSLLICTLLYIAVALVLTGMSSYKLLNVGDPLAFVFGPEGVKLQWVSGIVALSAVIAMASVMLVFQLGQPRIWMAMSRDGLLPKRFAEIHPRFKTPSFSTILTGLIVGIPSLFANITVVTDLTSIGTLFAFLLVSSGVMVLEKSEPFAERRFKIPFVNGKYWVPLIVVLIWSSVVVLNPEGVREFFTLKLDSEQSLWSQIGQRIPLTTYGIGTIVLAYYCFTREFSLIPALAVLSVGYLMTELGMANWIRFGIWLAVGLCIYFLYGYHKSKLNHVTH</sequence>
<evidence type="ECO:0000313" key="9">
    <source>
        <dbReference type="Proteomes" id="UP000266389"/>
    </source>
</evidence>
<dbReference type="Proteomes" id="UP000266389">
    <property type="component" value="Unassembled WGS sequence"/>
</dbReference>
<comment type="caution">
    <text evidence="8">The sequence shown here is derived from an EMBL/GenBank/DDBJ whole genome shotgun (WGS) entry which is preliminary data.</text>
</comment>
<dbReference type="GO" id="GO:0015171">
    <property type="term" value="F:amino acid transmembrane transporter activity"/>
    <property type="evidence" value="ECO:0007669"/>
    <property type="project" value="TreeGrafter"/>
</dbReference>
<gene>
    <name evidence="8" type="ORF">D0433_04015</name>
</gene>
<evidence type="ECO:0000256" key="4">
    <source>
        <dbReference type="ARBA" id="ARBA00022989"/>
    </source>
</evidence>
<feature type="transmembrane region" description="Helical" evidence="6">
    <location>
        <begin position="38"/>
        <end position="63"/>
    </location>
</feature>